<dbReference type="EMBL" id="ML736218">
    <property type="protein sequence ID" value="KAE8377792.1"/>
    <property type="molecule type" value="Genomic_DNA"/>
</dbReference>
<evidence type="ECO:0000256" key="1">
    <source>
        <dbReference type="ARBA" id="ARBA00010209"/>
    </source>
</evidence>
<evidence type="ECO:0000256" key="2">
    <source>
        <dbReference type="ARBA" id="ARBA00022679"/>
    </source>
</evidence>
<dbReference type="OrthoDB" id="3354387at2759"/>
<feature type="binding site" evidence="3">
    <location>
        <position position="267"/>
    </location>
    <ligand>
        <name>dimethylallyl diphosphate</name>
        <dbReference type="ChEBI" id="CHEBI:57623"/>
    </ligand>
</feature>
<feature type="binding site" evidence="3">
    <location>
        <position position="194"/>
    </location>
    <ligand>
        <name>dimethylallyl diphosphate</name>
        <dbReference type="ChEBI" id="CHEBI:57623"/>
    </ligand>
</feature>
<gene>
    <name evidence="4" type="ORF">BDV26DRAFT_304781</name>
</gene>
<keyword evidence="5" id="KW-1185">Reference proteome</keyword>
<evidence type="ECO:0000313" key="5">
    <source>
        <dbReference type="Proteomes" id="UP000326198"/>
    </source>
</evidence>
<feature type="binding site" evidence="3">
    <location>
        <position position="93"/>
    </location>
    <ligand>
        <name>L-tryptophan</name>
        <dbReference type="ChEBI" id="CHEBI:57912"/>
    </ligand>
</feature>
<feature type="binding site" evidence="3">
    <location>
        <position position="265"/>
    </location>
    <ligand>
        <name>dimethylallyl diphosphate</name>
        <dbReference type="ChEBI" id="CHEBI:57623"/>
    </ligand>
</feature>
<dbReference type="InterPro" id="IPR017795">
    <property type="entry name" value="ABBA_NscD-like"/>
</dbReference>
<dbReference type="PIRSF" id="PIRSF000509">
    <property type="entry name" value="Trp_DMAT"/>
    <property type="match status" value="1"/>
</dbReference>
<dbReference type="PANTHER" id="PTHR40627:SF3">
    <property type="entry name" value="PRENYLTRANSFERASE ASQH2-RELATED"/>
    <property type="match status" value="1"/>
</dbReference>
<name>A0A5N7B7R3_9EURO</name>
<keyword evidence="2 4" id="KW-0808">Transferase</keyword>
<dbReference type="NCBIfam" id="TIGR03429">
    <property type="entry name" value="arom_pren_DMATS"/>
    <property type="match status" value="1"/>
</dbReference>
<dbReference type="InterPro" id="IPR012148">
    <property type="entry name" value="ABBA_DMATS-like"/>
</dbReference>
<organism evidence="4 5">
    <name type="scientific">Aspergillus bertholletiae</name>
    <dbReference type="NCBI Taxonomy" id="1226010"/>
    <lineage>
        <taxon>Eukaryota</taxon>
        <taxon>Fungi</taxon>
        <taxon>Dikarya</taxon>
        <taxon>Ascomycota</taxon>
        <taxon>Pezizomycotina</taxon>
        <taxon>Eurotiomycetes</taxon>
        <taxon>Eurotiomycetidae</taxon>
        <taxon>Eurotiales</taxon>
        <taxon>Aspergillaceae</taxon>
        <taxon>Aspergillus</taxon>
        <taxon>Aspergillus subgen. Circumdati</taxon>
    </lineage>
</organism>
<feature type="binding site" evidence="3">
    <location>
        <position position="107"/>
    </location>
    <ligand>
        <name>dimethylallyl diphosphate</name>
        <dbReference type="ChEBI" id="CHEBI:57623"/>
    </ligand>
</feature>
<evidence type="ECO:0000256" key="3">
    <source>
        <dbReference type="PIRSR" id="PIRSR000509-1"/>
    </source>
</evidence>
<feature type="binding site" evidence="3">
    <location>
        <position position="263"/>
    </location>
    <ligand>
        <name>dimethylallyl diphosphate</name>
        <dbReference type="ChEBI" id="CHEBI:57623"/>
    </ligand>
</feature>
<reference evidence="4 5" key="1">
    <citation type="submission" date="2019-04" db="EMBL/GenBank/DDBJ databases">
        <title>Friends and foes A comparative genomics studyof 23 Aspergillus species from section Flavi.</title>
        <authorList>
            <consortium name="DOE Joint Genome Institute"/>
            <person name="Kjaerbolling I."/>
            <person name="Vesth T."/>
            <person name="Frisvad J.C."/>
            <person name="Nybo J.L."/>
            <person name="Theobald S."/>
            <person name="Kildgaard S."/>
            <person name="Isbrandt T."/>
            <person name="Kuo A."/>
            <person name="Sato A."/>
            <person name="Lyhne E.K."/>
            <person name="Kogle M.E."/>
            <person name="Wiebenga A."/>
            <person name="Kun R.S."/>
            <person name="Lubbers R.J."/>
            <person name="Makela M.R."/>
            <person name="Barry K."/>
            <person name="Chovatia M."/>
            <person name="Clum A."/>
            <person name="Daum C."/>
            <person name="Haridas S."/>
            <person name="He G."/>
            <person name="LaButti K."/>
            <person name="Lipzen A."/>
            <person name="Mondo S."/>
            <person name="Riley R."/>
            <person name="Salamov A."/>
            <person name="Simmons B.A."/>
            <person name="Magnuson J.K."/>
            <person name="Henrissat B."/>
            <person name="Mortensen U.H."/>
            <person name="Larsen T.O."/>
            <person name="Devries R.P."/>
            <person name="Grigoriev I.V."/>
            <person name="Machida M."/>
            <person name="Baker S.E."/>
            <person name="Andersen M.R."/>
        </authorList>
    </citation>
    <scope>NUCLEOTIDE SEQUENCE [LARGE SCALE GENOMIC DNA]</scope>
    <source>
        <strain evidence="4 5">IBT 29228</strain>
    </source>
</reference>
<dbReference type="CDD" id="cd13929">
    <property type="entry name" value="PT-DMATS_CymD"/>
    <property type="match status" value="1"/>
</dbReference>
<dbReference type="SFLD" id="SFLDG01162">
    <property type="entry name" value="I"/>
    <property type="match status" value="1"/>
</dbReference>
<evidence type="ECO:0000313" key="4">
    <source>
        <dbReference type="EMBL" id="KAE8377792.1"/>
    </source>
</evidence>
<dbReference type="Pfam" id="PF11991">
    <property type="entry name" value="Trp_DMAT"/>
    <property type="match status" value="1"/>
</dbReference>
<dbReference type="GO" id="GO:0009820">
    <property type="term" value="P:alkaloid metabolic process"/>
    <property type="evidence" value="ECO:0007669"/>
    <property type="project" value="InterPro"/>
</dbReference>
<feature type="binding site" evidence="3">
    <location>
        <position position="340"/>
    </location>
    <ligand>
        <name>dimethylallyl diphosphate</name>
        <dbReference type="ChEBI" id="CHEBI:57623"/>
    </ligand>
</feature>
<feature type="binding site" evidence="3">
    <location>
        <position position="196"/>
    </location>
    <ligand>
        <name>dimethylallyl diphosphate</name>
        <dbReference type="ChEBI" id="CHEBI:57623"/>
    </ligand>
</feature>
<dbReference type="AlphaFoldDB" id="A0A5N7B7R3"/>
<proteinExistence type="inferred from homology"/>
<dbReference type="SFLD" id="SFLDS00036">
    <property type="entry name" value="Aromatic_Prenyltransferase"/>
    <property type="match status" value="1"/>
</dbReference>
<dbReference type="GO" id="GO:0016765">
    <property type="term" value="F:transferase activity, transferring alkyl or aryl (other than methyl) groups"/>
    <property type="evidence" value="ECO:0007669"/>
    <property type="project" value="InterPro"/>
</dbReference>
<dbReference type="Proteomes" id="UP000326198">
    <property type="component" value="Unassembled WGS sequence"/>
</dbReference>
<accession>A0A5N7B7R3</accession>
<sequence>MTRDTDTPGTKQPWKTLGQFLPFENADQRLWWEKTASLMNVHLRLTNYSLHSQYQHLLLFYSVVLPTLGPFPNKARSNLPWRANFNLDGVPLEFSVNYQQNSKCILRLDYDPVGLHAGTNADPTNEAAARLSLLKLKELEPAIDLAWHDHFDQTITLSNSQASSHWDRIMSQKLPFISQRWLALDLREESFLVKSYFSPLVKSAATGVDAAHIMFDSIRKLDHAVYFTAGLAKLKDWFSANRALLMDSEIFPGFDCNDPERARLKVYAGITSVSFCDVRNFWTLGGCLHGPEIETGFQIVRTMWQLLFPNKPRYDEKQDLFMDWNWELLPNNPNPVPKAYFGFHNDSDQHATDILAALFAHLNWTDHLDTHRKITQEAYPTCNLENTSHIVTWICIAYSAKSGPYITTYSNVTGHE</sequence>
<comment type="similarity">
    <text evidence="1">Belongs to the tryptophan dimethylallyltransferase family.</text>
</comment>
<dbReference type="InterPro" id="IPR033964">
    <property type="entry name" value="ABBA"/>
</dbReference>
<dbReference type="PANTHER" id="PTHR40627">
    <property type="entry name" value="INDOLE PRENYLTRANSFERASE TDIB-RELATED"/>
    <property type="match status" value="1"/>
</dbReference>
<protein>
    <submittedName>
        <fullName evidence="4">Aromatic prenyltransferase</fullName>
    </submittedName>
</protein>